<keyword evidence="1" id="KW-0418">Kinase</keyword>
<evidence type="ECO:0000313" key="2">
    <source>
        <dbReference type="Proteomes" id="UP000195772"/>
    </source>
</evidence>
<dbReference type="InterPro" id="IPR011009">
    <property type="entry name" value="Kinase-like_dom_sf"/>
</dbReference>
<dbReference type="AlphaFoldDB" id="A0A1Y3QU83"/>
<dbReference type="Gene3D" id="1.10.510.10">
    <property type="entry name" value="Transferase(Phosphotransferase) domain 1"/>
    <property type="match status" value="1"/>
</dbReference>
<sequence length="258" mass="30402">MKITVNPAIRHVQPFIERLPEVFHASGEVLHDGRNQIRAFDIGGERLVVKRYKRPNVFNRFMYSFFRKNKACRAYEHALRLRGMGFDTPEPVAWSEYRKGGLIADAYFVSRRSELTPLPQTMKQFPAPDTLPVLEAFARFTVRLHEQGICHEDFNQTNILWEYDGATGSYRFQLIDINRMRFHARPLRPDECMINLRRLSCPAVPFLYILDRYADIRGWDINDTLLRGVFFRLLFGRRQQFKKRFRKRKSAAAGKKQG</sequence>
<dbReference type="SUPFAM" id="SSF56112">
    <property type="entry name" value="Protein kinase-like (PK-like)"/>
    <property type="match status" value="1"/>
</dbReference>
<comment type="caution">
    <text evidence="1">The sequence shown here is derived from an EMBL/GenBank/DDBJ whole genome shotgun (WGS) entry which is preliminary data.</text>
</comment>
<organism evidence="1 2">
    <name type="scientific">Alistipes onderdonkii</name>
    <dbReference type="NCBI Taxonomy" id="328813"/>
    <lineage>
        <taxon>Bacteria</taxon>
        <taxon>Pseudomonadati</taxon>
        <taxon>Bacteroidota</taxon>
        <taxon>Bacteroidia</taxon>
        <taxon>Bacteroidales</taxon>
        <taxon>Rikenellaceae</taxon>
        <taxon>Alistipes</taxon>
    </lineage>
</organism>
<dbReference type="GO" id="GO:0016301">
    <property type="term" value="F:kinase activity"/>
    <property type="evidence" value="ECO:0007669"/>
    <property type="project" value="UniProtKB-KW"/>
</dbReference>
<dbReference type="Proteomes" id="UP000195772">
    <property type="component" value="Unassembled WGS sequence"/>
</dbReference>
<name>A0A1Y3QU83_9BACT</name>
<dbReference type="OrthoDB" id="9773772at2"/>
<dbReference type="EMBL" id="NFHB01000005">
    <property type="protein sequence ID" value="OUN03213.1"/>
    <property type="molecule type" value="Genomic_DNA"/>
</dbReference>
<dbReference type="eggNOG" id="COG0478">
    <property type="taxonomic scope" value="Bacteria"/>
</dbReference>
<proteinExistence type="predicted"/>
<reference evidence="2" key="1">
    <citation type="submission" date="2017-04" db="EMBL/GenBank/DDBJ databases">
        <title>Function of individual gut microbiota members based on whole genome sequencing of pure cultures obtained from chicken caecum.</title>
        <authorList>
            <person name="Medvecky M."/>
            <person name="Cejkova D."/>
            <person name="Polansky O."/>
            <person name="Karasova D."/>
            <person name="Kubasova T."/>
            <person name="Cizek A."/>
            <person name="Rychlik I."/>
        </authorList>
    </citation>
    <scope>NUCLEOTIDE SEQUENCE [LARGE SCALE GENOMIC DNA]</scope>
    <source>
        <strain evidence="2">An90</strain>
    </source>
</reference>
<keyword evidence="1" id="KW-0808">Transferase</keyword>
<gene>
    <name evidence="1" type="ORF">B5G41_09260</name>
</gene>
<dbReference type="RefSeq" id="WP_087402511.1">
    <property type="nucleotide sequence ID" value="NZ_JADNCE010000015.1"/>
</dbReference>
<accession>A0A1Y3QU83</accession>
<protein>
    <submittedName>
        <fullName evidence="1">LPS kinase Kdo/WaaP</fullName>
    </submittedName>
</protein>
<dbReference type="Pfam" id="PF06293">
    <property type="entry name" value="Kdo"/>
    <property type="match status" value="1"/>
</dbReference>
<evidence type="ECO:0000313" key="1">
    <source>
        <dbReference type="EMBL" id="OUN03213.1"/>
    </source>
</evidence>